<dbReference type="HOGENOM" id="CLU_073820_3_1_6"/>
<name>N8RLI5_9GAMM</name>
<comment type="caution">
    <text evidence="2">The sequence shown here is derived from an EMBL/GenBank/DDBJ whole genome shotgun (WGS) entry which is preliminary data.</text>
</comment>
<sequence length="134" mass="15720">MRYKTLSRYTASEFKRLVGVPRELFDDMVKILQDSETQKKKSGRPHTLSIEDQLLLTLNYLRNYNTQLELSATYAIAESNVNRTIQKVENSLMKSRCFTLPKRTMLTVDENFNWVIMDVTESPIERPKKTEKLV</sequence>
<dbReference type="AlphaFoldDB" id="N8RLI5"/>
<protein>
    <recommendedName>
        <fullName evidence="1">Transposase Helix-turn-helix domain-containing protein</fullName>
    </recommendedName>
</protein>
<evidence type="ECO:0000313" key="3">
    <source>
        <dbReference type="Proteomes" id="UP000023776"/>
    </source>
</evidence>
<proteinExistence type="predicted"/>
<dbReference type="EMBL" id="APOM01000045">
    <property type="protein sequence ID" value="ENU36248.1"/>
    <property type="molecule type" value="Genomic_DNA"/>
</dbReference>
<accession>N8RLI5</accession>
<dbReference type="Pfam" id="PF13613">
    <property type="entry name" value="HTH_Tnp_4"/>
    <property type="match status" value="1"/>
</dbReference>
<dbReference type="Proteomes" id="UP000023776">
    <property type="component" value="Unassembled WGS sequence"/>
</dbReference>
<dbReference type="PATRIC" id="fig|981333.9.peg.1522"/>
<keyword evidence="3" id="KW-1185">Reference proteome</keyword>
<reference evidence="2 3" key="1">
    <citation type="submission" date="2013-02" db="EMBL/GenBank/DDBJ databases">
        <title>The Genome Sequence of Acinetobacter parvus CIP 108168.</title>
        <authorList>
            <consortium name="The Broad Institute Genome Sequencing Platform"/>
            <consortium name="The Broad Institute Genome Sequencing Center for Infectious Disease"/>
            <person name="Cerqueira G."/>
            <person name="Feldgarden M."/>
            <person name="Courvalin P."/>
            <person name="Perichon B."/>
            <person name="Grillot-Courvalin C."/>
            <person name="Clermont D."/>
            <person name="Rocha E."/>
            <person name="Yoon E.-J."/>
            <person name="Nemec A."/>
            <person name="Walker B."/>
            <person name="Young S.K."/>
            <person name="Zeng Q."/>
            <person name="Gargeya S."/>
            <person name="Fitzgerald M."/>
            <person name="Haas B."/>
            <person name="Abouelleil A."/>
            <person name="Alvarado L."/>
            <person name="Arachchi H.M."/>
            <person name="Berlin A.M."/>
            <person name="Chapman S.B."/>
            <person name="Dewar J."/>
            <person name="Goldberg J."/>
            <person name="Griggs A."/>
            <person name="Gujja S."/>
            <person name="Hansen M."/>
            <person name="Howarth C."/>
            <person name="Imamovic A."/>
            <person name="Larimer J."/>
            <person name="McCowan C."/>
            <person name="Murphy C."/>
            <person name="Neiman D."/>
            <person name="Pearson M."/>
            <person name="Priest M."/>
            <person name="Roberts A."/>
            <person name="Saif S."/>
            <person name="Shea T."/>
            <person name="Sisk P."/>
            <person name="Sykes S."/>
            <person name="Wortman J."/>
            <person name="Nusbaum C."/>
            <person name="Birren B."/>
        </authorList>
    </citation>
    <scope>NUCLEOTIDE SEQUENCE [LARGE SCALE GENOMIC DNA]</scope>
    <source>
        <strain evidence="2 3">CIP 108168</strain>
    </source>
</reference>
<evidence type="ECO:0000313" key="2">
    <source>
        <dbReference type="EMBL" id="ENU36248.1"/>
    </source>
</evidence>
<gene>
    <name evidence="2" type="ORF">F988_01472</name>
</gene>
<evidence type="ECO:0000259" key="1">
    <source>
        <dbReference type="Pfam" id="PF13613"/>
    </source>
</evidence>
<dbReference type="InterPro" id="IPR027805">
    <property type="entry name" value="Transposase_HTH_dom"/>
</dbReference>
<feature type="domain" description="Transposase Helix-turn-helix" evidence="1">
    <location>
        <begin position="46"/>
        <end position="93"/>
    </location>
</feature>
<organism evidence="2 3">
    <name type="scientific">Acinetobacter parvus DSM 16617 = CIP 108168</name>
    <dbReference type="NCBI Taxonomy" id="981333"/>
    <lineage>
        <taxon>Bacteria</taxon>
        <taxon>Pseudomonadati</taxon>
        <taxon>Pseudomonadota</taxon>
        <taxon>Gammaproteobacteria</taxon>
        <taxon>Moraxellales</taxon>
        <taxon>Moraxellaceae</taxon>
        <taxon>Acinetobacter</taxon>
    </lineage>
</organism>